<reference evidence="12" key="1">
    <citation type="journal article" date="2019" name="Int. J. Syst. Evol. Microbiol.">
        <title>The Global Catalogue of Microorganisms (GCM) 10K type strain sequencing project: providing services to taxonomists for standard genome sequencing and annotation.</title>
        <authorList>
            <consortium name="The Broad Institute Genomics Platform"/>
            <consortium name="The Broad Institute Genome Sequencing Center for Infectious Disease"/>
            <person name="Wu L."/>
            <person name="Ma J."/>
        </authorList>
    </citation>
    <scope>NUCLEOTIDE SEQUENCE [LARGE SCALE GENOMIC DNA]</scope>
    <source>
        <strain evidence="12">JCM 15933</strain>
    </source>
</reference>
<feature type="transmembrane region" description="Helical" evidence="9">
    <location>
        <begin position="31"/>
        <end position="51"/>
    </location>
</feature>
<evidence type="ECO:0000256" key="7">
    <source>
        <dbReference type="ARBA" id="ARBA00022989"/>
    </source>
</evidence>
<dbReference type="CDD" id="cd06581">
    <property type="entry name" value="TM_PBP1_LivM_like"/>
    <property type="match status" value="1"/>
</dbReference>
<dbReference type="EMBL" id="BAAAQD010000033">
    <property type="protein sequence ID" value="GAA1563855.1"/>
    <property type="molecule type" value="Genomic_DNA"/>
</dbReference>
<dbReference type="PANTHER" id="PTHR45772">
    <property type="entry name" value="CONSERVED COMPONENT OF ABC TRANSPORTER FOR NATURAL AMINO ACIDS-RELATED"/>
    <property type="match status" value="1"/>
</dbReference>
<dbReference type="Pfam" id="PF02653">
    <property type="entry name" value="BPD_transp_2"/>
    <property type="match status" value="1"/>
</dbReference>
<dbReference type="Pfam" id="PF00005">
    <property type="entry name" value="ABC_tran"/>
    <property type="match status" value="1"/>
</dbReference>
<evidence type="ECO:0000256" key="4">
    <source>
        <dbReference type="ARBA" id="ARBA00022692"/>
    </source>
</evidence>
<dbReference type="Gene3D" id="3.40.50.300">
    <property type="entry name" value="P-loop containing nucleotide triphosphate hydrolases"/>
    <property type="match status" value="1"/>
</dbReference>
<keyword evidence="6" id="KW-0067">ATP-binding</keyword>
<dbReference type="InterPro" id="IPR001851">
    <property type="entry name" value="ABC_transp_permease"/>
</dbReference>
<evidence type="ECO:0000256" key="2">
    <source>
        <dbReference type="ARBA" id="ARBA00022448"/>
    </source>
</evidence>
<dbReference type="PROSITE" id="PS50893">
    <property type="entry name" value="ABC_TRANSPORTER_2"/>
    <property type="match status" value="1"/>
</dbReference>
<evidence type="ECO:0000259" key="10">
    <source>
        <dbReference type="PROSITE" id="PS50893"/>
    </source>
</evidence>
<evidence type="ECO:0000256" key="1">
    <source>
        <dbReference type="ARBA" id="ARBA00004651"/>
    </source>
</evidence>
<keyword evidence="3" id="KW-1003">Cell membrane</keyword>
<dbReference type="InterPro" id="IPR003439">
    <property type="entry name" value="ABC_transporter-like_ATP-bd"/>
</dbReference>
<feature type="transmembrane region" description="Helical" evidence="9">
    <location>
        <begin position="58"/>
        <end position="77"/>
    </location>
</feature>
<accession>A0ABP4NPK9</accession>
<evidence type="ECO:0000313" key="11">
    <source>
        <dbReference type="EMBL" id="GAA1563855.1"/>
    </source>
</evidence>
<dbReference type="SUPFAM" id="SSF52540">
    <property type="entry name" value="P-loop containing nucleoside triphosphate hydrolases"/>
    <property type="match status" value="1"/>
</dbReference>
<evidence type="ECO:0000256" key="8">
    <source>
        <dbReference type="ARBA" id="ARBA00023136"/>
    </source>
</evidence>
<feature type="transmembrane region" description="Helical" evidence="9">
    <location>
        <begin position="232"/>
        <end position="265"/>
    </location>
</feature>
<evidence type="ECO:0000256" key="6">
    <source>
        <dbReference type="ARBA" id="ARBA00022840"/>
    </source>
</evidence>
<dbReference type="Pfam" id="PF12399">
    <property type="entry name" value="BCA_ABC_TP_C"/>
    <property type="match status" value="1"/>
</dbReference>
<evidence type="ECO:0000256" key="3">
    <source>
        <dbReference type="ARBA" id="ARBA00022475"/>
    </source>
</evidence>
<dbReference type="InterPro" id="IPR051120">
    <property type="entry name" value="ABC_AA/LPS_Transport"/>
</dbReference>
<keyword evidence="4 9" id="KW-0812">Transmembrane</keyword>
<protein>
    <recommendedName>
        <fullName evidence="10">ABC transporter domain-containing protein</fullName>
    </recommendedName>
</protein>
<dbReference type="Proteomes" id="UP001501470">
    <property type="component" value="Unassembled WGS sequence"/>
</dbReference>
<dbReference type="InterPro" id="IPR043428">
    <property type="entry name" value="LivM-like"/>
</dbReference>
<feature type="transmembrane region" description="Helical" evidence="9">
    <location>
        <begin position="113"/>
        <end position="133"/>
    </location>
</feature>
<feature type="domain" description="ABC transporter" evidence="10">
    <location>
        <begin position="340"/>
        <end position="567"/>
    </location>
</feature>
<keyword evidence="7 9" id="KW-1133">Transmembrane helix</keyword>
<keyword evidence="8 9" id="KW-0472">Membrane</keyword>
<evidence type="ECO:0000256" key="9">
    <source>
        <dbReference type="SAM" id="Phobius"/>
    </source>
</evidence>
<feature type="transmembrane region" description="Helical" evidence="9">
    <location>
        <begin position="83"/>
        <end position="106"/>
    </location>
</feature>
<keyword evidence="12" id="KW-1185">Reference proteome</keyword>
<evidence type="ECO:0000313" key="12">
    <source>
        <dbReference type="Proteomes" id="UP001501470"/>
    </source>
</evidence>
<sequence length="576" mass="59137">MKRADVRVVTPVLLGLVAVSAIGLAAPDYWVFLSTSAAINALIALSVGVVYGRAGMVALCPMAFAGIGAWTTGWLNLHMELPFLLEMLLGALAAVPVGVAIGLPALRLRGINLAVATLAFGGAVAVVVFDRGFPGANDQRPVVRPDVAHSTTGYFFLSVSVLAVAGLLLARANRGRVGAGWMVVRDSERATAALGHSVVTTKLLAFAVSAFLAGLGGALLSGQLGILSGVSFLPYASMVVFTAAVAFGAVHLEGAVLAGVAAVILPEILRQLALPQDIAAGLFAVAAIQALAGGEGGIAGGLRAKFSRNTTTALVTAVPTRDAGAPTPAPQRARQATSELRVRGVGVTYGTVRALDGVDLLVRAGTVHGLIGPNGAGKSTLIDVISGFVVSTNGEIHLEGKPVTGLSAHKRARRGIRRSFQQGRVSPSLTIFQYLALSSRGTVDHRLIGELLDAFGCPPQSTTIGTLDVGTRRLVEVAATLVSRPRVALLDEPAAGLAAEESARLGSVIAELPERFGCSVLLVEHDIEMVSACCDEITALDFGRVIASGSPQAVLRDPAVMRAYLSGAADAAEMVI</sequence>
<comment type="caution">
    <text evidence="11">The sequence shown here is derived from an EMBL/GenBank/DDBJ whole genome shotgun (WGS) entry which is preliminary data.</text>
</comment>
<proteinExistence type="predicted"/>
<gene>
    <name evidence="11" type="ORF">GCM10009827_101830</name>
</gene>
<organism evidence="11 12">
    <name type="scientific">Dactylosporangium maewongense</name>
    <dbReference type="NCBI Taxonomy" id="634393"/>
    <lineage>
        <taxon>Bacteria</taxon>
        <taxon>Bacillati</taxon>
        <taxon>Actinomycetota</taxon>
        <taxon>Actinomycetes</taxon>
        <taxon>Micromonosporales</taxon>
        <taxon>Micromonosporaceae</taxon>
        <taxon>Dactylosporangium</taxon>
    </lineage>
</organism>
<feature type="transmembrane region" description="Helical" evidence="9">
    <location>
        <begin position="153"/>
        <end position="172"/>
    </location>
</feature>
<dbReference type="InterPro" id="IPR032823">
    <property type="entry name" value="BCA_ABC_TP_C"/>
</dbReference>
<dbReference type="PANTHER" id="PTHR45772:SF1">
    <property type="entry name" value="ABC TRANSPORTER ATP-BINDING PROTEIN"/>
    <property type="match status" value="1"/>
</dbReference>
<keyword evidence="5" id="KW-0547">Nucleotide-binding</keyword>
<keyword evidence="2" id="KW-0813">Transport</keyword>
<dbReference type="RefSeq" id="WP_344512614.1">
    <property type="nucleotide sequence ID" value="NZ_BAAAQD010000033.1"/>
</dbReference>
<comment type="subcellular location">
    <subcellularLocation>
        <location evidence="1">Cell membrane</location>
        <topology evidence="1">Multi-pass membrane protein</topology>
    </subcellularLocation>
</comment>
<evidence type="ECO:0000256" key="5">
    <source>
        <dbReference type="ARBA" id="ARBA00022741"/>
    </source>
</evidence>
<feature type="transmembrane region" description="Helical" evidence="9">
    <location>
        <begin position="203"/>
        <end position="226"/>
    </location>
</feature>
<dbReference type="InterPro" id="IPR027417">
    <property type="entry name" value="P-loop_NTPase"/>
</dbReference>
<name>A0ABP4NPK9_9ACTN</name>